<feature type="domain" description="Peptidase M16 N-terminal" evidence="2">
    <location>
        <begin position="50"/>
        <end position="142"/>
    </location>
</feature>
<dbReference type="Gene3D" id="3.30.830.10">
    <property type="entry name" value="Metalloenzyme, LuxS/M16 peptidase-like"/>
    <property type="match status" value="4"/>
</dbReference>
<dbReference type="AlphaFoldDB" id="A0A1I7RWQ8"/>
<dbReference type="PANTHER" id="PTHR43016:SF16">
    <property type="entry name" value="METALLOPROTEASE, PUTATIVE (AFU_ORTHOLOGUE AFUA_4G07610)-RELATED"/>
    <property type="match status" value="1"/>
</dbReference>
<evidence type="ECO:0000256" key="1">
    <source>
        <dbReference type="SAM" id="MobiDB-lite"/>
    </source>
</evidence>
<feature type="compositionally biased region" description="Low complexity" evidence="1">
    <location>
        <begin position="501"/>
        <end position="515"/>
    </location>
</feature>
<dbReference type="FunFam" id="3.30.830.10:FF:000015">
    <property type="entry name" value="Putative zinc metalloprotease"/>
    <property type="match status" value="1"/>
</dbReference>
<dbReference type="InterPro" id="IPR007863">
    <property type="entry name" value="Peptidase_M16_C"/>
</dbReference>
<dbReference type="PANTHER" id="PTHR43016">
    <property type="entry name" value="PRESEQUENCE PROTEASE"/>
    <property type="match status" value="1"/>
</dbReference>
<organism evidence="4 5">
    <name type="scientific">Bursaphelenchus xylophilus</name>
    <name type="common">Pinewood nematode worm</name>
    <name type="synonym">Aphelenchoides xylophilus</name>
    <dbReference type="NCBI Taxonomy" id="6326"/>
    <lineage>
        <taxon>Eukaryota</taxon>
        <taxon>Metazoa</taxon>
        <taxon>Ecdysozoa</taxon>
        <taxon>Nematoda</taxon>
        <taxon>Chromadorea</taxon>
        <taxon>Rhabditida</taxon>
        <taxon>Tylenchina</taxon>
        <taxon>Tylenchomorpha</taxon>
        <taxon>Aphelenchoidea</taxon>
        <taxon>Aphelenchoididae</taxon>
        <taxon>Bursaphelenchus</taxon>
    </lineage>
</organism>
<feature type="region of interest" description="Disordered" evidence="1">
    <location>
        <begin position="494"/>
        <end position="532"/>
    </location>
</feature>
<dbReference type="WBParaSite" id="BXY_0517100.1">
    <property type="protein sequence ID" value="BXY_0517100.1"/>
    <property type="gene ID" value="BXY_0517100"/>
</dbReference>
<name>A0A1I7RWQ8_BURXY</name>
<evidence type="ECO:0000313" key="4">
    <source>
        <dbReference type="Proteomes" id="UP000095284"/>
    </source>
</evidence>
<evidence type="ECO:0000259" key="2">
    <source>
        <dbReference type="Pfam" id="PF00675"/>
    </source>
</evidence>
<dbReference type="InterPro" id="IPR011249">
    <property type="entry name" value="Metalloenz_LuxS/M16"/>
</dbReference>
<dbReference type="Pfam" id="PF05193">
    <property type="entry name" value="Peptidase_M16_C"/>
    <property type="match status" value="1"/>
</dbReference>
<evidence type="ECO:0000259" key="3">
    <source>
        <dbReference type="Pfam" id="PF05193"/>
    </source>
</evidence>
<dbReference type="eggNOG" id="KOG0961">
    <property type="taxonomic scope" value="Eukaryota"/>
</dbReference>
<protein>
    <submittedName>
        <fullName evidence="5">Metalloenzyme, LuxS/M16 peptidase-like protein</fullName>
    </submittedName>
</protein>
<dbReference type="Proteomes" id="UP000095284">
    <property type="component" value="Unplaced"/>
</dbReference>
<dbReference type="GO" id="GO:0046872">
    <property type="term" value="F:metal ion binding"/>
    <property type="evidence" value="ECO:0007669"/>
    <property type="project" value="InterPro"/>
</dbReference>
<proteinExistence type="predicted"/>
<reference evidence="5" key="1">
    <citation type="submission" date="2016-11" db="UniProtKB">
        <authorList>
            <consortium name="WormBaseParasite"/>
        </authorList>
    </citation>
    <scope>IDENTIFICATION</scope>
</reference>
<feature type="domain" description="Peptidase M16 C-terminal" evidence="3">
    <location>
        <begin position="197"/>
        <end position="375"/>
    </location>
</feature>
<accession>A0A1I7RWQ8</accession>
<dbReference type="InterPro" id="IPR011765">
    <property type="entry name" value="Pept_M16_N"/>
</dbReference>
<evidence type="ECO:0000313" key="5">
    <source>
        <dbReference type="WBParaSite" id="BXY_0517100.1"/>
    </source>
</evidence>
<sequence>MANDNYKVVLKSRFAGKIPVTVYRSERTGLHIALAQTKGPAVSCQINFATETETDDGLPHTLEHLVFMGSKSFPFKGGLDLLSLNAMAVDGTNAFTAQDHTGYTVKTMGAQGMQQFVHIYCDHLLNPLLTPQNYKTEVYHITPEGIDAGVVYSEMQEHENMLECIVHRQRLAAIFPENPCFRVETGGRLKEIRELCSLERVRNYHQRYYHLKNMWIYLCGAVNPEEMFKTIDKIDAAPENAPPAEFTRPFSNCRIPDIKHDRSKPFVVKGPADQEDEGVVEIGFLGRSASDSEWLTAVEILGSYLTKTTSAPLQKEMVLAADPYCESVYMGMDVLPRVEVSFDFSGVPVEKLDQIQERFFKIIREHTTADKLDLERLRYIIERKIKKLYSKLESSVASTVFDRLAQFQLYADSHTNQKHFDSVMNPIPTLEKLLEKPIEFWAEICQELFKDNCAVVIGKADPKMAEDLNKAEEKRLKELAENLDKYGCHVLEKDAEEETRSSQSKPPVSPHVSKSSNRRLSPAERQKPRRKSFQNKVPILSAVERSKTLQKFDLFNVNSTVLLPRTIESSKVEKDWTKQANEKVAINELPFTAVIHDVDSNFVRTLFMFDLKHVPLKLRKYLMVFTDLLFSSPAIVDGQQLTDKQVADLFTKEVMDKSCDMGFLQNYLHFFHLYLEMPSDEFHLLPKWTEIILNNTIFERKKVLSIVKNLASGASSSKRDGFTMCQNIMHSLNNVKEHESRWHEDVVLEKFHRDLAKTLEKNTPEAQSVIDDLNELRREILKAPLNAHLICDPRKLDAKKKIDSKSWEFLDPTLRKESPAAKIQFDREEDVARFKIWTPAQQVIKVDSSDSSYFMQRVLCEHNYGSAEHVALVLWSNYLSMMEGVLWKEVRGNGFAYGANLYISPDHQSMTLNLYRCSRIVEAYEASKAAVLKVFDENLIDSELYESAKRGCVSNIMSKYESLKSTATLTAFNDMRGLKMEDIESLTHKVWDADMNASFELAKPFIRKLFDDSHCLRAIACPSNKLEEVKNVFPDIKTITVTDLQYTPE</sequence>
<dbReference type="SUPFAM" id="SSF63411">
    <property type="entry name" value="LuxS/MPP-like metallohydrolase"/>
    <property type="match status" value="4"/>
</dbReference>
<dbReference type="Pfam" id="PF00675">
    <property type="entry name" value="Peptidase_M16"/>
    <property type="match status" value="1"/>
</dbReference>